<evidence type="ECO:0000313" key="2">
    <source>
        <dbReference type="Proteomes" id="UP000015104"/>
    </source>
</evidence>
<dbReference type="EMBL" id="CAEY01000779">
    <property type="status" value="NOT_ANNOTATED_CDS"/>
    <property type="molecule type" value="Genomic_DNA"/>
</dbReference>
<organism evidence="1 2">
    <name type="scientific">Tetranychus urticae</name>
    <name type="common">Two-spotted spider mite</name>
    <dbReference type="NCBI Taxonomy" id="32264"/>
    <lineage>
        <taxon>Eukaryota</taxon>
        <taxon>Metazoa</taxon>
        <taxon>Ecdysozoa</taxon>
        <taxon>Arthropoda</taxon>
        <taxon>Chelicerata</taxon>
        <taxon>Arachnida</taxon>
        <taxon>Acari</taxon>
        <taxon>Acariformes</taxon>
        <taxon>Trombidiformes</taxon>
        <taxon>Prostigmata</taxon>
        <taxon>Eleutherengona</taxon>
        <taxon>Raphignathae</taxon>
        <taxon>Tetranychoidea</taxon>
        <taxon>Tetranychidae</taxon>
        <taxon>Tetranychus</taxon>
    </lineage>
</organism>
<dbReference type="AlphaFoldDB" id="T1JUM3"/>
<dbReference type="HOGENOM" id="CLU_3336169_0_0_1"/>
<accession>T1JUM3</accession>
<name>T1JUM3_TETUR</name>
<dbReference type="Proteomes" id="UP000015104">
    <property type="component" value="Unassembled WGS sequence"/>
</dbReference>
<reference evidence="1" key="2">
    <citation type="submission" date="2015-06" db="UniProtKB">
        <authorList>
            <consortium name="EnsemblMetazoa"/>
        </authorList>
    </citation>
    <scope>IDENTIFICATION</scope>
</reference>
<sequence length="38" mass="4323">MMTIGPLIGGHRFLDHISSIWYIRNGIPSHSQELTNTE</sequence>
<proteinExistence type="predicted"/>
<reference evidence="2" key="1">
    <citation type="submission" date="2011-08" db="EMBL/GenBank/DDBJ databases">
        <authorList>
            <person name="Rombauts S."/>
        </authorList>
    </citation>
    <scope>NUCLEOTIDE SEQUENCE</scope>
    <source>
        <strain evidence="2">London</strain>
    </source>
</reference>
<evidence type="ECO:0000313" key="1">
    <source>
        <dbReference type="EnsemblMetazoa" id="tetur02g01460.1"/>
    </source>
</evidence>
<dbReference type="EnsemblMetazoa" id="tetur02g01460.1">
    <property type="protein sequence ID" value="tetur02g01460.1"/>
    <property type="gene ID" value="tetur02g01460"/>
</dbReference>
<protein>
    <submittedName>
        <fullName evidence="1">Uncharacterized protein</fullName>
    </submittedName>
</protein>
<keyword evidence="2" id="KW-1185">Reference proteome</keyword>